<keyword evidence="3" id="KW-1185">Reference proteome</keyword>
<proteinExistence type="predicted"/>
<evidence type="ECO:0000313" key="3">
    <source>
        <dbReference type="Proteomes" id="UP001228049"/>
    </source>
</evidence>
<feature type="non-terminal residue" evidence="2">
    <location>
        <position position="398"/>
    </location>
</feature>
<evidence type="ECO:0000259" key="1">
    <source>
        <dbReference type="Pfam" id="PF21789"/>
    </source>
</evidence>
<dbReference type="PANTHER" id="PTHR47577:SF2">
    <property type="entry name" value="THAP DOMAIN CONTAINING 9"/>
    <property type="match status" value="1"/>
</dbReference>
<dbReference type="InterPro" id="IPR048367">
    <property type="entry name" value="TNP-like_RNaseH_C"/>
</dbReference>
<organism evidence="2 3">
    <name type="scientific">Dissostichus eleginoides</name>
    <name type="common">Patagonian toothfish</name>
    <name type="synonym">Dissostichus amissus</name>
    <dbReference type="NCBI Taxonomy" id="100907"/>
    <lineage>
        <taxon>Eukaryota</taxon>
        <taxon>Metazoa</taxon>
        <taxon>Chordata</taxon>
        <taxon>Craniata</taxon>
        <taxon>Vertebrata</taxon>
        <taxon>Euteleostomi</taxon>
        <taxon>Actinopterygii</taxon>
        <taxon>Neopterygii</taxon>
        <taxon>Teleostei</taxon>
        <taxon>Neoteleostei</taxon>
        <taxon>Acanthomorphata</taxon>
        <taxon>Eupercaria</taxon>
        <taxon>Perciformes</taxon>
        <taxon>Notothenioidei</taxon>
        <taxon>Nototheniidae</taxon>
        <taxon>Dissostichus</taxon>
    </lineage>
</organism>
<protein>
    <submittedName>
        <fullName evidence="2">DNA transposase THAP9</fullName>
    </submittedName>
</protein>
<dbReference type="Proteomes" id="UP001228049">
    <property type="component" value="Unassembled WGS sequence"/>
</dbReference>
<dbReference type="AlphaFoldDB" id="A0AAD9FIS1"/>
<gene>
    <name evidence="2" type="ORF">KUDE01_011450</name>
</gene>
<dbReference type="Pfam" id="PF21789">
    <property type="entry name" value="TNP-like_RNaseH_C"/>
    <property type="match status" value="1"/>
</dbReference>
<dbReference type="EMBL" id="JASDAP010000004">
    <property type="protein sequence ID" value="KAK1904267.1"/>
    <property type="molecule type" value="Genomic_DNA"/>
</dbReference>
<accession>A0AAD9FIS1</accession>
<sequence>RYVLTYRFSQDHLELLFNSIRASGGWNNNPSARQFQAIFRRLMVRCGVSPSETGNVAAQDHTVSLSAVEMSSAETAEEHPSPFANISAVVSDHSYLPTLFGGLVENALVYIAVSCDVCRASLVRDAVPSSFDESYHVLALKNNGGLVIPSKGTVKVLRAAERVIRQASTRQAPKVSTVTYIVREEIGTEDVFQLGEHIEETQFGIDNHYSNLLTLVSTSVYEFNEREATHTHGAEQRKVYAEFQRITNQNLPNTFYAAFDRHLPRLMAIFRQKASKTGKTAEALAEILKIHDEQEGSEPELGGVAVALLTVISDNGTSQVQYQPVTISVVIENDIVVSLPRVADAFLVMFVLIYALHLIYPKGLTNTFEFTQKVLLGLEDGKLSPKLQTLKNDLMMHV</sequence>
<evidence type="ECO:0000313" key="2">
    <source>
        <dbReference type="EMBL" id="KAK1904267.1"/>
    </source>
</evidence>
<comment type="caution">
    <text evidence="2">The sequence shown here is derived from an EMBL/GenBank/DDBJ whole genome shotgun (WGS) entry which is preliminary data.</text>
</comment>
<name>A0AAD9FIS1_DISEL</name>
<reference evidence="2" key="1">
    <citation type="submission" date="2023-04" db="EMBL/GenBank/DDBJ databases">
        <title>Chromosome-level genome of Chaenocephalus aceratus.</title>
        <authorList>
            <person name="Park H."/>
        </authorList>
    </citation>
    <scope>NUCLEOTIDE SEQUENCE</scope>
    <source>
        <strain evidence="2">DE</strain>
        <tissue evidence="2">Muscle</tissue>
    </source>
</reference>
<feature type="domain" description="Transposable element P transposase-like RNase H C-terminal" evidence="1">
    <location>
        <begin position="6"/>
        <end position="40"/>
    </location>
</feature>
<dbReference type="PANTHER" id="PTHR47577">
    <property type="entry name" value="THAP DOMAIN-CONTAINING PROTEIN 6"/>
    <property type="match status" value="1"/>
</dbReference>